<organism evidence="2 3">
    <name type="scientific">endosymbiont of Escarpia spicata</name>
    <dbReference type="NCBI Taxonomy" id="2200908"/>
    <lineage>
        <taxon>Bacteria</taxon>
        <taxon>Pseudomonadati</taxon>
        <taxon>Pseudomonadota</taxon>
        <taxon>Gammaproteobacteria</taxon>
        <taxon>sulfur-oxidizing symbionts</taxon>
    </lineage>
</organism>
<evidence type="ECO:0000313" key="3">
    <source>
        <dbReference type="Proteomes" id="UP000254771"/>
    </source>
</evidence>
<accession>A0A370DTF3</accession>
<evidence type="ECO:0000259" key="1">
    <source>
        <dbReference type="Pfam" id="PF02698"/>
    </source>
</evidence>
<dbReference type="InterPro" id="IPR051599">
    <property type="entry name" value="Cell_Envelope_Assoc"/>
</dbReference>
<dbReference type="EMBL" id="QFXE01000001">
    <property type="protein sequence ID" value="RDH88517.1"/>
    <property type="molecule type" value="Genomic_DNA"/>
</dbReference>
<keyword evidence="3" id="KW-1185">Reference proteome</keyword>
<feature type="domain" description="DUF218" evidence="1">
    <location>
        <begin position="59"/>
        <end position="178"/>
    </location>
</feature>
<evidence type="ECO:0000313" key="2">
    <source>
        <dbReference type="EMBL" id="RDH88517.1"/>
    </source>
</evidence>
<proteinExistence type="predicted"/>
<dbReference type="InterPro" id="IPR003848">
    <property type="entry name" value="DUF218"/>
</dbReference>
<dbReference type="InterPro" id="IPR014729">
    <property type="entry name" value="Rossmann-like_a/b/a_fold"/>
</dbReference>
<reference evidence="2 3" key="1">
    <citation type="journal article" date="2018" name="ISME J.">
        <title>Endosymbiont genomes yield clues of tubeworm success.</title>
        <authorList>
            <person name="Li Y."/>
            <person name="Liles M.R."/>
            <person name="Halanych K.M."/>
        </authorList>
    </citation>
    <scope>NUCLEOTIDE SEQUENCE [LARGE SCALE GENOMIC DNA]</scope>
    <source>
        <strain evidence="2">A1462</strain>
    </source>
</reference>
<dbReference type="Gene3D" id="3.40.50.620">
    <property type="entry name" value="HUPs"/>
    <property type="match status" value="1"/>
</dbReference>
<dbReference type="CDD" id="cd06259">
    <property type="entry name" value="YdcF-like"/>
    <property type="match status" value="1"/>
</dbReference>
<dbReference type="Proteomes" id="UP000254771">
    <property type="component" value="Unassembled WGS sequence"/>
</dbReference>
<comment type="caution">
    <text evidence="2">The sequence shown here is derived from an EMBL/GenBank/DDBJ whole genome shotgun (WGS) entry which is preliminary data.</text>
</comment>
<dbReference type="PANTHER" id="PTHR30336">
    <property type="entry name" value="INNER MEMBRANE PROTEIN, PROBABLE PERMEASE"/>
    <property type="match status" value="1"/>
</dbReference>
<dbReference type="GO" id="GO:0005886">
    <property type="term" value="C:plasma membrane"/>
    <property type="evidence" value="ECO:0007669"/>
    <property type="project" value="TreeGrafter"/>
</dbReference>
<dbReference type="PANTHER" id="PTHR30336:SF20">
    <property type="entry name" value="DUF218 DOMAIN-CONTAINING PROTEIN"/>
    <property type="match status" value="1"/>
</dbReference>
<dbReference type="AlphaFoldDB" id="A0A370DTF3"/>
<sequence>MQSGLIFRMKMMGWDGLTTFFLSTLIVLLSLGLSLIPSLRTVCLTARKTPSTAPAKALLIVLGARLEHDAVSARFITRLQRALNLYRQAPPRPIMILGGITSRNRFSEAERGHEWLESEGVSSNDIQMEMHSRNTLENLKHARDLIDQSQRVPVFITSRFHLARCAAMANGLGLSHQLCAAEEKLVFRPSLIFLCLMEAFYLHWYQVGKFWSRLTQNRKSLERIS</sequence>
<protein>
    <recommendedName>
        <fullName evidence="1">DUF218 domain-containing protein</fullName>
    </recommendedName>
</protein>
<gene>
    <name evidence="2" type="ORF">DIZ78_00860</name>
</gene>
<name>A0A370DTF3_9GAMM</name>
<dbReference type="Pfam" id="PF02698">
    <property type="entry name" value="DUF218"/>
    <property type="match status" value="1"/>
</dbReference>